<feature type="chain" id="PRO_5018160768" description="Ependymin" evidence="2">
    <location>
        <begin position="20"/>
        <end position="215"/>
    </location>
</feature>
<dbReference type="PANTHER" id="PTHR10697">
    <property type="entry name" value="MAMMALIAN EPENDYMIN-RELATED PROTEIN 1"/>
    <property type="match status" value="1"/>
</dbReference>
<dbReference type="GO" id="GO:0005576">
    <property type="term" value="C:extracellular region"/>
    <property type="evidence" value="ECO:0007669"/>
    <property type="project" value="InterPro"/>
</dbReference>
<dbReference type="AlphaFoldDB" id="A0A3P8TQJ9"/>
<accession>A0A3P8TQJ9</accession>
<dbReference type="GO" id="GO:0005509">
    <property type="term" value="F:calcium ion binding"/>
    <property type="evidence" value="ECO:0007669"/>
    <property type="project" value="InterPro"/>
</dbReference>
<dbReference type="Ensembl" id="ENSAPET00000029119.1">
    <property type="protein sequence ID" value="ENSAPEP00000028370.1"/>
    <property type="gene ID" value="ENSAPEG00000020147.1"/>
</dbReference>
<feature type="signal peptide" evidence="2">
    <location>
        <begin position="1"/>
        <end position="19"/>
    </location>
</feature>
<evidence type="ECO:0000313" key="4">
    <source>
        <dbReference type="Proteomes" id="UP000265080"/>
    </source>
</evidence>
<evidence type="ECO:0000256" key="2">
    <source>
        <dbReference type="SAM" id="SignalP"/>
    </source>
</evidence>
<dbReference type="Proteomes" id="UP000265080">
    <property type="component" value="Chromosome 5"/>
</dbReference>
<dbReference type="Pfam" id="PF00811">
    <property type="entry name" value="Ependymin"/>
    <property type="match status" value="1"/>
</dbReference>
<keyword evidence="2" id="KW-0732">Signal</keyword>
<dbReference type="PANTHER" id="PTHR10697:SF5">
    <property type="entry name" value="EPENDYMIN-RELATED"/>
    <property type="match status" value="1"/>
</dbReference>
<reference evidence="3" key="3">
    <citation type="submission" date="2025-09" db="UniProtKB">
        <authorList>
            <consortium name="Ensembl"/>
        </authorList>
    </citation>
    <scope>IDENTIFICATION</scope>
</reference>
<sequence>MHAAVILLVFMCLMPTTHADHHHHQQPCHLPNITGLMTVMDLQDPVKALGGFTYDSTGNKLRFRSNENFPNASRHLDLLMFVEEGIFYEINSKNHSCEKKKLHYNHHALRIPEDAQFLATMNLGNPSIVGEGLEFSMWEGSMADNTGKYVISVTKGCLPVSILYYRKSTTVIFSFMNLESGIKNPEVLEVPSFCGGLSVEETSNGTVNSFLDLFM</sequence>
<dbReference type="PRINTS" id="PR00317">
    <property type="entry name" value="EPENDYMIN"/>
</dbReference>
<dbReference type="InterPro" id="IPR001299">
    <property type="entry name" value="Ependymin"/>
</dbReference>
<dbReference type="GO" id="GO:0007160">
    <property type="term" value="P:cell-matrix adhesion"/>
    <property type="evidence" value="ECO:0007669"/>
    <property type="project" value="InterPro"/>
</dbReference>
<evidence type="ECO:0000256" key="1">
    <source>
        <dbReference type="ARBA" id="ARBA00010771"/>
    </source>
</evidence>
<dbReference type="GO" id="GO:0005764">
    <property type="term" value="C:lysosome"/>
    <property type="evidence" value="ECO:0007669"/>
    <property type="project" value="TreeGrafter"/>
</dbReference>
<evidence type="ECO:0000313" key="3">
    <source>
        <dbReference type="Ensembl" id="ENSAPEP00000028370.1"/>
    </source>
</evidence>
<reference evidence="3 4" key="1">
    <citation type="submission" date="2018-03" db="EMBL/GenBank/DDBJ databases">
        <title>Finding Nemo's genes: A chromosome-scale reference assembly of the genome of the orange clownfish Amphiprion percula.</title>
        <authorList>
            <person name="Lehmann R."/>
        </authorList>
    </citation>
    <scope>NUCLEOTIDE SEQUENCE</scope>
</reference>
<dbReference type="GeneTree" id="ENSGT00940000168284"/>
<organism evidence="3 4">
    <name type="scientific">Amphiprion percula</name>
    <name type="common">Orange clownfish</name>
    <name type="synonym">Lutjanus percula</name>
    <dbReference type="NCBI Taxonomy" id="161767"/>
    <lineage>
        <taxon>Eukaryota</taxon>
        <taxon>Metazoa</taxon>
        <taxon>Chordata</taxon>
        <taxon>Craniata</taxon>
        <taxon>Vertebrata</taxon>
        <taxon>Euteleostomi</taxon>
        <taxon>Actinopterygii</taxon>
        <taxon>Neopterygii</taxon>
        <taxon>Teleostei</taxon>
        <taxon>Neoteleostei</taxon>
        <taxon>Acanthomorphata</taxon>
        <taxon>Ovalentaria</taxon>
        <taxon>Pomacentridae</taxon>
        <taxon>Amphiprion</taxon>
    </lineage>
</organism>
<reference evidence="3" key="2">
    <citation type="submission" date="2025-08" db="UniProtKB">
        <authorList>
            <consortium name="Ensembl"/>
        </authorList>
    </citation>
    <scope>IDENTIFICATION</scope>
</reference>
<protein>
    <recommendedName>
        <fullName evidence="5">Ependymin</fullName>
    </recommendedName>
</protein>
<proteinExistence type="inferred from homology"/>
<name>A0A3P8TQJ9_AMPPE</name>
<evidence type="ECO:0008006" key="5">
    <source>
        <dbReference type="Google" id="ProtNLM"/>
    </source>
</evidence>
<dbReference type="SMART" id="SM00026">
    <property type="entry name" value="EPEND"/>
    <property type="match status" value="1"/>
</dbReference>
<keyword evidence="4" id="KW-1185">Reference proteome</keyword>
<comment type="similarity">
    <text evidence="1">Belongs to the ependymin family.</text>
</comment>
<dbReference type="OMA" id="MHAAVIL"/>